<accession>A0A915K163</accession>
<dbReference type="WBParaSite" id="nRc.2.0.1.t31583-RA">
    <property type="protein sequence ID" value="nRc.2.0.1.t31583-RA"/>
    <property type="gene ID" value="nRc.2.0.1.g31583"/>
</dbReference>
<sequence>MKSFLIVFLVISLALVYSERVQHQTSVRQPNERRLSKIEETAHENHRKMIKEFKTKFGGLKDNCFPRPNGGCRCVEKGPDNQEKTVMYDRKDIDTKCRLSSRTA</sequence>
<protein>
    <submittedName>
        <fullName evidence="3">Uncharacterized protein</fullName>
    </submittedName>
</protein>
<proteinExistence type="predicted"/>
<dbReference type="Proteomes" id="UP000887565">
    <property type="component" value="Unplaced"/>
</dbReference>
<feature type="signal peptide" evidence="1">
    <location>
        <begin position="1"/>
        <end position="18"/>
    </location>
</feature>
<reference evidence="3" key="1">
    <citation type="submission" date="2022-11" db="UniProtKB">
        <authorList>
            <consortium name="WormBaseParasite"/>
        </authorList>
    </citation>
    <scope>IDENTIFICATION</scope>
</reference>
<keyword evidence="2" id="KW-1185">Reference proteome</keyword>
<dbReference type="AlphaFoldDB" id="A0A915K163"/>
<keyword evidence="1" id="KW-0732">Signal</keyword>
<evidence type="ECO:0000256" key="1">
    <source>
        <dbReference type="SAM" id="SignalP"/>
    </source>
</evidence>
<feature type="chain" id="PRO_5038008449" evidence="1">
    <location>
        <begin position="19"/>
        <end position="104"/>
    </location>
</feature>
<name>A0A915K163_ROMCU</name>
<organism evidence="2 3">
    <name type="scientific">Romanomermis culicivorax</name>
    <name type="common">Nematode worm</name>
    <dbReference type="NCBI Taxonomy" id="13658"/>
    <lineage>
        <taxon>Eukaryota</taxon>
        <taxon>Metazoa</taxon>
        <taxon>Ecdysozoa</taxon>
        <taxon>Nematoda</taxon>
        <taxon>Enoplea</taxon>
        <taxon>Dorylaimia</taxon>
        <taxon>Mermithida</taxon>
        <taxon>Mermithoidea</taxon>
        <taxon>Mermithidae</taxon>
        <taxon>Romanomermis</taxon>
    </lineage>
</organism>
<evidence type="ECO:0000313" key="2">
    <source>
        <dbReference type="Proteomes" id="UP000887565"/>
    </source>
</evidence>
<evidence type="ECO:0000313" key="3">
    <source>
        <dbReference type="WBParaSite" id="nRc.2.0.1.t31583-RA"/>
    </source>
</evidence>